<dbReference type="EMBL" id="MPUH01000091">
    <property type="protein sequence ID" value="OMJ90980.1"/>
    <property type="molecule type" value="Genomic_DNA"/>
</dbReference>
<organism evidence="1 2">
    <name type="scientific">Stentor coeruleus</name>
    <dbReference type="NCBI Taxonomy" id="5963"/>
    <lineage>
        <taxon>Eukaryota</taxon>
        <taxon>Sar</taxon>
        <taxon>Alveolata</taxon>
        <taxon>Ciliophora</taxon>
        <taxon>Postciliodesmatophora</taxon>
        <taxon>Heterotrichea</taxon>
        <taxon>Heterotrichida</taxon>
        <taxon>Stentoridae</taxon>
        <taxon>Stentor</taxon>
    </lineage>
</organism>
<comment type="caution">
    <text evidence="1">The sequence shown here is derived from an EMBL/GenBank/DDBJ whole genome shotgun (WGS) entry which is preliminary data.</text>
</comment>
<gene>
    <name evidence="1" type="ORF">SteCoe_6551</name>
</gene>
<reference evidence="1 2" key="1">
    <citation type="submission" date="2016-11" db="EMBL/GenBank/DDBJ databases">
        <title>The macronuclear genome of Stentor coeruleus: a giant cell with tiny introns.</title>
        <authorList>
            <person name="Slabodnick M."/>
            <person name="Ruby J.G."/>
            <person name="Reiff S.B."/>
            <person name="Swart E.C."/>
            <person name="Gosai S."/>
            <person name="Prabakaran S."/>
            <person name="Witkowska E."/>
            <person name="Larue G.E."/>
            <person name="Fisher S."/>
            <person name="Freeman R.M."/>
            <person name="Gunawardena J."/>
            <person name="Chu W."/>
            <person name="Stover N.A."/>
            <person name="Gregory B.D."/>
            <person name="Nowacki M."/>
            <person name="Derisi J."/>
            <person name="Roy S.W."/>
            <person name="Marshall W.F."/>
            <person name="Sood P."/>
        </authorList>
    </citation>
    <scope>NUCLEOTIDE SEQUENCE [LARGE SCALE GENOMIC DNA]</scope>
    <source>
        <strain evidence="1">WM001</strain>
    </source>
</reference>
<dbReference type="Gene3D" id="2.120.10.80">
    <property type="entry name" value="Kelch-type beta propeller"/>
    <property type="match status" value="1"/>
</dbReference>
<evidence type="ECO:0000313" key="1">
    <source>
        <dbReference type="EMBL" id="OMJ90980.1"/>
    </source>
</evidence>
<evidence type="ECO:0000313" key="2">
    <source>
        <dbReference type="Proteomes" id="UP000187209"/>
    </source>
</evidence>
<dbReference type="SUPFAM" id="SSF117281">
    <property type="entry name" value="Kelch motif"/>
    <property type="match status" value="1"/>
</dbReference>
<proteinExistence type="predicted"/>
<dbReference type="AlphaFoldDB" id="A0A1R2CPT4"/>
<dbReference type="InterPro" id="IPR015915">
    <property type="entry name" value="Kelch-typ_b-propeller"/>
</dbReference>
<name>A0A1R2CPT4_9CILI</name>
<keyword evidence="2" id="KW-1185">Reference proteome</keyword>
<protein>
    <submittedName>
        <fullName evidence="1">Uncharacterized protein</fullName>
    </submittedName>
</protein>
<sequence length="574" mass="65765">MGACAAKQKLTKRQFNVIELPYFIYVDRSAKEIQEISSTKRTKIDFNNPFHICRNSIIGYSPLGLIYIIGGVKRNNKATKKGSELNFKEKTSKPLQKFPQKLFQGQILFNGSTIYVINSHNTSIYTLNSSSNTWSLLNIDFPSNSSTKIHDFSCCIHNNYLYLIGGYYIQNDHNTDFYGINLAKGDFIIRKTALSLPIKLTNPKCLITNNYKIVGGGRCENGSMNCKFFVNTGNFDVWNVVECSSYDPRDNYPAFDIGGLAFFVSYSTALAFNNDVFVVFKMKSLDNEDVKDHFESKKEISVDTLKGHSTDEKTLSKSPEKIEKLKPSDEDLIEFGDIPQSKSRSSSDSESFILRARVLTPINRTFRETISSIESGDSSQILYSDEEISIENPQVANQDSEDKFIENEDDNLSISDMNESKYKSKSAKNSEITNELKILSNKKTISDQQLQKIHNIEILINYSQAKEFVNFMFEVLQVKSNEKLPEKIKNFTLYHFEKILLKFRYKLYPIETFKILIQALDLIFRAKKLTKKEKKAFEEVVGLKDNIKFIKKPNFISGVLLRVKFIVLKEKQNS</sequence>
<dbReference type="Proteomes" id="UP000187209">
    <property type="component" value="Unassembled WGS sequence"/>
</dbReference>
<accession>A0A1R2CPT4</accession>